<organism evidence="4 5">
    <name type="scientific">Actinomadura rayongensis</name>
    <dbReference type="NCBI Taxonomy" id="1429076"/>
    <lineage>
        <taxon>Bacteria</taxon>
        <taxon>Bacillati</taxon>
        <taxon>Actinomycetota</taxon>
        <taxon>Actinomycetes</taxon>
        <taxon>Streptosporangiales</taxon>
        <taxon>Thermomonosporaceae</taxon>
        <taxon>Actinomadura</taxon>
    </lineage>
</organism>
<sequence>MRIRDILRRKGDLVATVPPATTVRDLLSVLAEHNIGAAVVSADGAAINGIVSERDVVRHLHARGAGLLGVPVTEIMTAHVRTCSPDDRVEDVRQSMTEHRFRHLPVVVDGRLAGIVSIGDVVKSSIDALESEREHLVGYIQQSP</sequence>
<name>A0A6I4WDD3_9ACTN</name>
<gene>
    <name evidence="4" type="ORF">GQ466_26945</name>
</gene>
<dbReference type="SUPFAM" id="SSF54631">
    <property type="entry name" value="CBS-domain pair"/>
    <property type="match status" value="1"/>
</dbReference>
<dbReference type="PROSITE" id="PS51371">
    <property type="entry name" value="CBS"/>
    <property type="match status" value="2"/>
</dbReference>
<dbReference type="AlphaFoldDB" id="A0A6I4WDD3"/>
<evidence type="ECO:0000256" key="1">
    <source>
        <dbReference type="ARBA" id="ARBA00023122"/>
    </source>
</evidence>
<dbReference type="Proteomes" id="UP000431901">
    <property type="component" value="Unassembled WGS sequence"/>
</dbReference>
<evidence type="ECO:0000256" key="2">
    <source>
        <dbReference type="PROSITE-ProRule" id="PRU00703"/>
    </source>
</evidence>
<reference evidence="4 5" key="1">
    <citation type="submission" date="2019-12" db="EMBL/GenBank/DDBJ databases">
        <title>Nocardia macrotermitis sp. nov. and Nocardia aurantia sp. nov., isolated from the gut of the fungus growing-termite Macrotermes natalensis.</title>
        <authorList>
            <person name="Christine B."/>
            <person name="Rene B."/>
        </authorList>
    </citation>
    <scope>NUCLEOTIDE SEQUENCE [LARGE SCALE GENOMIC DNA]</scope>
    <source>
        <strain evidence="4 5">DSM 102126</strain>
    </source>
</reference>
<dbReference type="RefSeq" id="WP_161105850.1">
    <property type="nucleotide sequence ID" value="NZ_JBHLYI010000011.1"/>
</dbReference>
<evidence type="ECO:0000313" key="5">
    <source>
        <dbReference type="Proteomes" id="UP000431901"/>
    </source>
</evidence>
<proteinExistence type="predicted"/>
<keyword evidence="5" id="KW-1185">Reference proteome</keyword>
<feature type="domain" description="CBS" evidence="3">
    <location>
        <begin position="7"/>
        <end position="67"/>
    </location>
</feature>
<dbReference type="InterPro" id="IPR051257">
    <property type="entry name" value="Diverse_CBS-Domain"/>
</dbReference>
<keyword evidence="1 2" id="KW-0129">CBS domain</keyword>
<evidence type="ECO:0000259" key="3">
    <source>
        <dbReference type="PROSITE" id="PS51371"/>
    </source>
</evidence>
<dbReference type="PANTHER" id="PTHR43080:SF2">
    <property type="entry name" value="CBS DOMAIN-CONTAINING PROTEIN"/>
    <property type="match status" value="1"/>
</dbReference>
<dbReference type="InterPro" id="IPR000644">
    <property type="entry name" value="CBS_dom"/>
</dbReference>
<protein>
    <submittedName>
        <fullName evidence="4">CBS domain-containing protein</fullName>
    </submittedName>
</protein>
<dbReference type="PANTHER" id="PTHR43080">
    <property type="entry name" value="CBS DOMAIN-CONTAINING PROTEIN CBSX3, MITOCHONDRIAL"/>
    <property type="match status" value="1"/>
</dbReference>
<comment type="caution">
    <text evidence="4">The sequence shown here is derived from an EMBL/GenBank/DDBJ whole genome shotgun (WGS) entry which is preliminary data.</text>
</comment>
<dbReference type="Gene3D" id="3.10.580.10">
    <property type="entry name" value="CBS-domain"/>
    <property type="match status" value="1"/>
</dbReference>
<dbReference type="EMBL" id="WUTW01000008">
    <property type="protein sequence ID" value="MXQ67661.1"/>
    <property type="molecule type" value="Genomic_DNA"/>
</dbReference>
<feature type="domain" description="CBS" evidence="3">
    <location>
        <begin position="76"/>
        <end position="131"/>
    </location>
</feature>
<evidence type="ECO:0000313" key="4">
    <source>
        <dbReference type="EMBL" id="MXQ67661.1"/>
    </source>
</evidence>
<dbReference type="InterPro" id="IPR044725">
    <property type="entry name" value="CBSX3_CBS_dom"/>
</dbReference>
<dbReference type="Pfam" id="PF00571">
    <property type="entry name" value="CBS"/>
    <property type="match status" value="2"/>
</dbReference>
<dbReference type="SMART" id="SM00116">
    <property type="entry name" value="CBS"/>
    <property type="match status" value="2"/>
</dbReference>
<dbReference type="CDD" id="cd04623">
    <property type="entry name" value="CBS_pair_bac_euk"/>
    <property type="match status" value="1"/>
</dbReference>
<dbReference type="OrthoDB" id="9807125at2"/>
<accession>A0A6I4WDD3</accession>
<dbReference type="InterPro" id="IPR046342">
    <property type="entry name" value="CBS_dom_sf"/>
</dbReference>